<reference evidence="1 2" key="1">
    <citation type="submission" date="2019-07" db="EMBL/GenBank/DDBJ databases">
        <title>Genomic Encyclopedia of Archaeal and Bacterial Type Strains, Phase II (KMG-II): from individual species to whole genera.</title>
        <authorList>
            <person name="Goeker M."/>
        </authorList>
    </citation>
    <scope>NUCLEOTIDE SEQUENCE [LARGE SCALE GENOMIC DNA]</scope>
    <source>
        <strain evidence="1 2">ATCC BAA-1854</strain>
    </source>
</reference>
<organism evidence="1 2">
    <name type="scientific">Mucilaginibacter frigoritolerans</name>
    <dbReference type="NCBI Taxonomy" id="652788"/>
    <lineage>
        <taxon>Bacteria</taxon>
        <taxon>Pseudomonadati</taxon>
        <taxon>Bacteroidota</taxon>
        <taxon>Sphingobacteriia</taxon>
        <taxon>Sphingobacteriales</taxon>
        <taxon>Sphingobacteriaceae</taxon>
        <taxon>Mucilaginibacter</taxon>
    </lineage>
</organism>
<proteinExistence type="predicted"/>
<dbReference type="EMBL" id="VLLI01000005">
    <property type="protein sequence ID" value="TWJ00658.1"/>
    <property type="molecule type" value="Genomic_DNA"/>
</dbReference>
<name>A0A562U4G2_9SPHI</name>
<accession>A0A562U4G2</accession>
<dbReference type="AlphaFoldDB" id="A0A562U4G2"/>
<evidence type="ECO:0000313" key="1">
    <source>
        <dbReference type="EMBL" id="TWJ00658.1"/>
    </source>
</evidence>
<gene>
    <name evidence="1" type="ORF">JN11_01914</name>
</gene>
<sequence>MEHERLRDQVRKDYLSGLCSYRSLAERYGCSSSTIHRLVMGKSKKAPKRGAERIEGWVQRTSGLNQEMPTGVDELQEELRMAMLKIELLETMIDIADEKLGANIRKKAGARQSGE</sequence>
<dbReference type="Proteomes" id="UP000317010">
    <property type="component" value="Unassembled WGS sequence"/>
</dbReference>
<evidence type="ECO:0000313" key="2">
    <source>
        <dbReference type="Proteomes" id="UP000317010"/>
    </source>
</evidence>
<comment type="caution">
    <text evidence="1">The sequence shown here is derived from an EMBL/GenBank/DDBJ whole genome shotgun (WGS) entry which is preliminary data.</text>
</comment>
<protein>
    <submittedName>
        <fullName evidence="1">Uncharacterized protein</fullName>
    </submittedName>
</protein>
<keyword evidence="2" id="KW-1185">Reference proteome</keyword>